<feature type="binding site" evidence="11">
    <location>
        <position position="109"/>
    </location>
    <ligand>
        <name>Fe cation</name>
        <dbReference type="ChEBI" id="CHEBI:24875"/>
    </ligand>
</feature>
<feature type="signal peptide" evidence="13">
    <location>
        <begin position="1"/>
        <end position="19"/>
    </location>
</feature>
<evidence type="ECO:0000256" key="10">
    <source>
        <dbReference type="ARBA" id="ARBA00077684"/>
    </source>
</evidence>
<proteinExistence type="inferred from homology"/>
<evidence type="ECO:0000256" key="9">
    <source>
        <dbReference type="ARBA" id="ARBA00069068"/>
    </source>
</evidence>
<dbReference type="CDD" id="cd02247">
    <property type="entry name" value="cupin_pirin_C"/>
    <property type="match status" value="1"/>
</dbReference>
<comment type="pathway">
    <text evidence="6">Flavonoid metabolism; quercetin degradation.</text>
</comment>
<evidence type="ECO:0000256" key="1">
    <source>
        <dbReference type="ARBA" id="ARBA00004123"/>
    </source>
</evidence>
<organism evidence="16 17">
    <name type="scientific">Sinanodonta woodiana</name>
    <name type="common">Chinese pond mussel</name>
    <name type="synonym">Anodonta woodiana</name>
    <dbReference type="NCBI Taxonomy" id="1069815"/>
    <lineage>
        <taxon>Eukaryota</taxon>
        <taxon>Metazoa</taxon>
        <taxon>Spiralia</taxon>
        <taxon>Lophotrochozoa</taxon>
        <taxon>Mollusca</taxon>
        <taxon>Bivalvia</taxon>
        <taxon>Autobranchia</taxon>
        <taxon>Heteroconchia</taxon>
        <taxon>Palaeoheterodonta</taxon>
        <taxon>Unionida</taxon>
        <taxon>Unionoidea</taxon>
        <taxon>Unionidae</taxon>
        <taxon>Unioninae</taxon>
        <taxon>Sinanodonta</taxon>
    </lineage>
</organism>
<dbReference type="InterPro" id="IPR008778">
    <property type="entry name" value="Pirin_C_dom"/>
</dbReference>
<evidence type="ECO:0000256" key="12">
    <source>
        <dbReference type="RuleBase" id="RU003457"/>
    </source>
</evidence>
<accession>A0ABD3X4Q3</accession>
<dbReference type="PIRSF" id="PIRSF006232">
    <property type="entry name" value="Pirin"/>
    <property type="match status" value="1"/>
</dbReference>
<gene>
    <name evidence="16" type="ORF">ACJMK2_033222</name>
</gene>
<dbReference type="Gene3D" id="2.60.120.10">
    <property type="entry name" value="Jelly Rolls"/>
    <property type="match status" value="2"/>
</dbReference>
<dbReference type="PANTHER" id="PTHR13903">
    <property type="entry name" value="PIRIN-RELATED"/>
    <property type="match status" value="1"/>
</dbReference>
<dbReference type="PANTHER" id="PTHR13903:SF8">
    <property type="entry name" value="PIRIN"/>
    <property type="match status" value="1"/>
</dbReference>
<feature type="domain" description="Pirin C-terminal" evidence="15">
    <location>
        <begin position="221"/>
        <end position="328"/>
    </location>
</feature>
<comment type="cofactor">
    <cofactor evidence="11">
        <name>Fe cation</name>
        <dbReference type="ChEBI" id="CHEBI:24875"/>
    </cofactor>
    <text evidence="11">Binds 1 Fe cation per subunit.</text>
</comment>
<dbReference type="InterPro" id="IPR003829">
    <property type="entry name" value="Pirin_N_dom"/>
</dbReference>
<evidence type="ECO:0000256" key="4">
    <source>
        <dbReference type="ARBA" id="ARBA00050845"/>
    </source>
</evidence>
<reference evidence="16 17" key="1">
    <citation type="submission" date="2024-11" db="EMBL/GenBank/DDBJ databases">
        <title>Chromosome-level genome assembly of the freshwater bivalve Anodonta woodiana.</title>
        <authorList>
            <person name="Chen X."/>
        </authorList>
    </citation>
    <scope>NUCLEOTIDE SEQUENCE [LARGE SCALE GENOMIC DNA]</scope>
    <source>
        <strain evidence="16">MN2024</strain>
        <tissue evidence="16">Gills</tissue>
    </source>
</reference>
<comment type="function">
    <text evidence="5">Transcriptional coregulator of NF-kappa-B which facilitates binding of NF-kappa-B proteins to target kappa-B genes in a redox-state-dependent manner. May be required for efficient terminal myeloid maturation of hematopoietic cells. Has quercetin 2,3-dioxygenase activity (in vitro).</text>
</comment>
<protein>
    <recommendedName>
        <fullName evidence="9">Pirin</fullName>
        <ecNumber evidence="8">1.13.11.24</ecNumber>
    </recommendedName>
    <alternativeName>
        <fullName evidence="10">Probable quercetin 2,3-dioxygenase PIR</fullName>
    </alternativeName>
</protein>
<dbReference type="GO" id="GO:0008127">
    <property type="term" value="F:quercetin 2,3-dioxygenase activity"/>
    <property type="evidence" value="ECO:0007669"/>
    <property type="project" value="UniProtKB-EC"/>
</dbReference>
<dbReference type="InterPro" id="IPR014710">
    <property type="entry name" value="RmlC-like_jellyroll"/>
</dbReference>
<feature type="domain" description="Pirin N-terminal" evidence="14">
    <location>
        <begin position="73"/>
        <end position="168"/>
    </location>
</feature>
<keyword evidence="11" id="KW-0408">Iron</keyword>
<feature type="binding site" evidence="11">
    <location>
        <position position="153"/>
    </location>
    <ligand>
        <name>Fe cation</name>
        <dbReference type="ChEBI" id="CHEBI:24875"/>
    </ligand>
</feature>
<evidence type="ECO:0000256" key="5">
    <source>
        <dbReference type="ARBA" id="ARBA00054987"/>
    </source>
</evidence>
<dbReference type="AlphaFoldDB" id="A0ABD3X4Q3"/>
<evidence type="ECO:0000256" key="13">
    <source>
        <dbReference type="SAM" id="SignalP"/>
    </source>
</evidence>
<comment type="subunit">
    <text evidence="7">May interact with NF1/CTF1. Interacts with BCL3. Identified in a complex comprised of PIR, BLC3, NFKB1 and target DNA.</text>
</comment>
<dbReference type="InterPro" id="IPR011051">
    <property type="entry name" value="RmlC_Cupin_sf"/>
</dbReference>
<feature type="chain" id="PRO_5044774624" description="Pirin" evidence="13">
    <location>
        <begin position="20"/>
        <end position="345"/>
    </location>
</feature>
<evidence type="ECO:0000259" key="14">
    <source>
        <dbReference type="Pfam" id="PF02678"/>
    </source>
</evidence>
<evidence type="ECO:0000256" key="11">
    <source>
        <dbReference type="PIRSR" id="PIRSR006232-1"/>
    </source>
</evidence>
<feature type="binding site" evidence="11">
    <location>
        <position position="151"/>
    </location>
    <ligand>
        <name>Fe cation</name>
        <dbReference type="ChEBI" id="CHEBI:24875"/>
    </ligand>
</feature>
<evidence type="ECO:0000256" key="6">
    <source>
        <dbReference type="ARBA" id="ARBA00060642"/>
    </source>
</evidence>
<evidence type="ECO:0000256" key="8">
    <source>
        <dbReference type="ARBA" id="ARBA00066677"/>
    </source>
</evidence>
<keyword evidence="11" id="KW-0479">Metal-binding</keyword>
<evidence type="ECO:0000256" key="2">
    <source>
        <dbReference type="ARBA" id="ARBA00008416"/>
    </source>
</evidence>
<evidence type="ECO:0000256" key="7">
    <source>
        <dbReference type="ARBA" id="ARBA00064668"/>
    </source>
</evidence>
<keyword evidence="3" id="KW-0539">Nucleus</keyword>
<comment type="caution">
    <text evidence="16">The sequence shown here is derived from an EMBL/GenBank/DDBJ whole genome shotgun (WGS) entry which is preliminary data.</text>
</comment>
<sequence>MKLNILCLYQASILQIVFSTTFKESPDIIDTCSHSSKVPANLDNHCTVVQADTMSRRVLQNILSKEQSEGVGARVRRSIGGTTLRNFDPFLMLDEFRVKAPAGFPDHPHRGFETVTYMLSGSFVHEDFCGHTGVINPGDLQWMTAGRGIVHCEMPNGPMEGHGLQLWINLSKKDKMIQPAYQELLDKDIPKSTKDGVTVHVIAGESFGIKSPVYTRTPTMYLDFTMQPGSKMTQAIPTGWNAFTYILSGKALFGPPGNQTEGVPHHTLTFTKDESNLAVENKESEACRFVLIGGQPLNEPVVQYGPFVMNSNEEIHQAMMDYQSNKNGFENAGKWKSKAIKERGD</sequence>
<dbReference type="Proteomes" id="UP001634394">
    <property type="component" value="Unassembled WGS sequence"/>
</dbReference>
<keyword evidence="17" id="KW-1185">Reference proteome</keyword>
<evidence type="ECO:0000259" key="15">
    <source>
        <dbReference type="Pfam" id="PF05726"/>
    </source>
</evidence>
<dbReference type="FunFam" id="2.60.120.10:FF:000055">
    <property type="entry name" value="pirin"/>
    <property type="match status" value="1"/>
</dbReference>
<feature type="binding site" evidence="11">
    <location>
        <position position="107"/>
    </location>
    <ligand>
        <name>Fe cation</name>
        <dbReference type="ChEBI" id="CHEBI:24875"/>
    </ligand>
</feature>
<comment type="subcellular location">
    <subcellularLocation>
        <location evidence="1">Nucleus</location>
    </subcellularLocation>
</comment>
<dbReference type="EMBL" id="JBJQND010000004">
    <property type="protein sequence ID" value="KAL3881022.1"/>
    <property type="molecule type" value="Genomic_DNA"/>
</dbReference>
<keyword evidence="13" id="KW-0732">Signal</keyword>
<dbReference type="Pfam" id="PF05726">
    <property type="entry name" value="Pirin_C"/>
    <property type="match status" value="1"/>
</dbReference>
<dbReference type="GO" id="GO:0005634">
    <property type="term" value="C:nucleus"/>
    <property type="evidence" value="ECO:0007669"/>
    <property type="project" value="UniProtKB-SubCell"/>
</dbReference>
<evidence type="ECO:0000313" key="16">
    <source>
        <dbReference type="EMBL" id="KAL3881022.1"/>
    </source>
</evidence>
<dbReference type="InterPro" id="IPR012093">
    <property type="entry name" value="Pirin"/>
</dbReference>
<dbReference type="SUPFAM" id="SSF51182">
    <property type="entry name" value="RmlC-like cupins"/>
    <property type="match status" value="1"/>
</dbReference>
<comment type="catalytic activity">
    <reaction evidence="4">
        <text>quercetin + O2 = 2-(3,4-dihydroxybenzoyloxy)-4,6-dihydroxybenzoate + CO</text>
        <dbReference type="Rhea" id="RHEA:15381"/>
        <dbReference type="ChEBI" id="CHEBI:15379"/>
        <dbReference type="ChEBI" id="CHEBI:17245"/>
        <dbReference type="ChEBI" id="CHEBI:57628"/>
        <dbReference type="ChEBI" id="CHEBI:57694"/>
        <dbReference type="EC" id="1.13.11.24"/>
    </reaction>
</comment>
<evidence type="ECO:0000313" key="17">
    <source>
        <dbReference type="Proteomes" id="UP001634394"/>
    </source>
</evidence>
<name>A0ABD3X4Q3_SINWO</name>
<dbReference type="CDD" id="cd02909">
    <property type="entry name" value="cupin_pirin_N"/>
    <property type="match status" value="1"/>
</dbReference>
<comment type="similarity">
    <text evidence="2 12">Belongs to the pirin family.</text>
</comment>
<dbReference type="EC" id="1.13.11.24" evidence="8"/>
<dbReference type="Pfam" id="PF02678">
    <property type="entry name" value="Pirin"/>
    <property type="match status" value="1"/>
</dbReference>
<evidence type="ECO:0000256" key="3">
    <source>
        <dbReference type="ARBA" id="ARBA00023242"/>
    </source>
</evidence>